<dbReference type="RefSeq" id="WP_135249636.1">
    <property type="nucleotide sequence ID" value="NZ_SMLK01000002.1"/>
</dbReference>
<dbReference type="PROSITE" id="PS00092">
    <property type="entry name" value="N6_MTASE"/>
    <property type="match status" value="1"/>
</dbReference>
<name>A0A4Z0C0F6_9BURK</name>
<dbReference type="AlphaFoldDB" id="A0A4Z0C0F6"/>
<feature type="binding site" evidence="5">
    <location>
        <position position="140"/>
    </location>
    <ligand>
        <name>S-adenosyl-L-methionine</name>
        <dbReference type="ChEBI" id="CHEBI:59789"/>
    </ligand>
</feature>
<dbReference type="GO" id="GO:0032259">
    <property type="term" value="P:methylation"/>
    <property type="evidence" value="ECO:0007669"/>
    <property type="project" value="UniProtKB-KW"/>
</dbReference>
<evidence type="ECO:0000256" key="1">
    <source>
        <dbReference type="ARBA" id="ARBA00022603"/>
    </source>
</evidence>
<dbReference type="FunFam" id="3.40.50.150:FF:000053">
    <property type="entry name" value="Release factor glutamine methyltransferase"/>
    <property type="match status" value="1"/>
</dbReference>
<dbReference type="HAMAP" id="MF_02126">
    <property type="entry name" value="RF_methyltr_PrmC"/>
    <property type="match status" value="1"/>
</dbReference>
<dbReference type="PANTHER" id="PTHR18895:SF74">
    <property type="entry name" value="MTRF1L RELEASE FACTOR GLUTAMINE METHYLTRANSFERASE"/>
    <property type="match status" value="1"/>
</dbReference>
<organism evidence="8 9">
    <name type="scientific">Ramlibacter humi</name>
    <dbReference type="NCBI Taxonomy" id="2530451"/>
    <lineage>
        <taxon>Bacteria</taxon>
        <taxon>Pseudomonadati</taxon>
        <taxon>Pseudomonadota</taxon>
        <taxon>Betaproteobacteria</taxon>
        <taxon>Burkholderiales</taxon>
        <taxon>Comamonadaceae</taxon>
        <taxon>Ramlibacter</taxon>
    </lineage>
</organism>
<feature type="domain" description="Release factor glutamine methyltransferase N-terminal" evidence="7">
    <location>
        <begin position="7"/>
        <end position="71"/>
    </location>
</feature>
<dbReference type="SUPFAM" id="SSF53335">
    <property type="entry name" value="S-adenosyl-L-methionine-dependent methyltransferases"/>
    <property type="match status" value="1"/>
</dbReference>
<dbReference type="EMBL" id="SMLK01000002">
    <property type="protein sequence ID" value="TFZ04010.1"/>
    <property type="molecule type" value="Genomic_DNA"/>
</dbReference>
<accession>A0A4Z0C0F6</accession>
<dbReference type="InterPro" id="IPR007848">
    <property type="entry name" value="Small_mtfrase_dom"/>
</dbReference>
<dbReference type="InterPro" id="IPR019874">
    <property type="entry name" value="RF_methyltr_PrmC"/>
</dbReference>
<dbReference type="Pfam" id="PF05175">
    <property type="entry name" value="MTS"/>
    <property type="match status" value="1"/>
</dbReference>
<keyword evidence="1 5" id="KW-0489">Methyltransferase</keyword>
<protein>
    <recommendedName>
        <fullName evidence="5">Release factor glutamine methyltransferase</fullName>
        <shortName evidence="5">RF MTase</shortName>
        <ecNumber evidence="5">2.1.1.297</ecNumber>
    </recommendedName>
    <alternativeName>
        <fullName evidence="5">N5-glutamine methyltransferase PrmC</fullName>
    </alternativeName>
    <alternativeName>
        <fullName evidence="5">Protein-(glutamine-N5) MTase PrmC</fullName>
    </alternativeName>
    <alternativeName>
        <fullName evidence="5">Protein-glutamine N-methyltransferase PrmC</fullName>
    </alternativeName>
</protein>
<feature type="binding site" evidence="5">
    <location>
        <position position="167"/>
    </location>
    <ligand>
        <name>S-adenosyl-L-methionine</name>
        <dbReference type="ChEBI" id="CHEBI:59789"/>
    </ligand>
</feature>
<dbReference type="PANTHER" id="PTHR18895">
    <property type="entry name" value="HEMK METHYLTRANSFERASE"/>
    <property type="match status" value="1"/>
</dbReference>
<evidence type="ECO:0000259" key="6">
    <source>
        <dbReference type="Pfam" id="PF05175"/>
    </source>
</evidence>
<comment type="function">
    <text evidence="5">Methylates the class 1 translation termination release factors RF1/PrfA and RF2/PrfB on the glutamine residue of the universally conserved GGQ motif.</text>
</comment>
<dbReference type="InterPro" id="IPR050320">
    <property type="entry name" value="N5-glutamine_MTase"/>
</dbReference>
<dbReference type="Pfam" id="PF17827">
    <property type="entry name" value="PrmC_N"/>
    <property type="match status" value="1"/>
</dbReference>
<feature type="binding site" evidence="5">
    <location>
        <begin position="117"/>
        <end position="121"/>
    </location>
    <ligand>
        <name>S-adenosyl-L-methionine</name>
        <dbReference type="ChEBI" id="CHEBI:59789"/>
    </ligand>
</feature>
<evidence type="ECO:0000256" key="2">
    <source>
        <dbReference type="ARBA" id="ARBA00022679"/>
    </source>
</evidence>
<reference evidence="8 9" key="1">
    <citation type="submission" date="2019-03" db="EMBL/GenBank/DDBJ databases">
        <title>Ramlibacter sp. 18x22-1, whole genome shotgun sequence.</title>
        <authorList>
            <person name="Zhang X."/>
            <person name="Feng G."/>
            <person name="Zhu H."/>
        </authorList>
    </citation>
    <scope>NUCLEOTIDE SEQUENCE [LARGE SCALE GENOMIC DNA]</scope>
    <source>
        <strain evidence="8 9">18x22-1</strain>
    </source>
</reference>
<keyword evidence="3 5" id="KW-0949">S-adenosyl-L-methionine</keyword>
<comment type="similarity">
    <text evidence="5">Belongs to the protein N5-glutamine methyltransferase family. PrmC subfamily.</text>
</comment>
<comment type="catalytic activity">
    <reaction evidence="4 5">
        <text>L-glutaminyl-[peptide chain release factor] + S-adenosyl-L-methionine = N(5)-methyl-L-glutaminyl-[peptide chain release factor] + S-adenosyl-L-homocysteine + H(+)</text>
        <dbReference type="Rhea" id="RHEA:42896"/>
        <dbReference type="Rhea" id="RHEA-COMP:10271"/>
        <dbReference type="Rhea" id="RHEA-COMP:10272"/>
        <dbReference type="ChEBI" id="CHEBI:15378"/>
        <dbReference type="ChEBI" id="CHEBI:30011"/>
        <dbReference type="ChEBI" id="CHEBI:57856"/>
        <dbReference type="ChEBI" id="CHEBI:59789"/>
        <dbReference type="ChEBI" id="CHEBI:61891"/>
        <dbReference type="EC" id="2.1.1.297"/>
    </reaction>
</comment>
<evidence type="ECO:0000313" key="8">
    <source>
        <dbReference type="EMBL" id="TFZ04010.1"/>
    </source>
</evidence>
<dbReference type="InterPro" id="IPR029063">
    <property type="entry name" value="SAM-dependent_MTases_sf"/>
</dbReference>
<dbReference type="EC" id="2.1.1.297" evidence="5"/>
<evidence type="ECO:0000256" key="4">
    <source>
        <dbReference type="ARBA" id="ARBA00048391"/>
    </source>
</evidence>
<evidence type="ECO:0000256" key="5">
    <source>
        <dbReference type="HAMAP-Rule" id="MF_02126"/>
    </source>
</evidence>
<dbReference type="GO" id="GO:0003676">
    <property type="term" value="F:nucleic acid binding"/>
    <property type="evidence" value="ECO:0007669"/>
    <property type="project" value="InterPro"/>
</dbReference>
<dbReference type="Gene3D" id="1.10.8.10">
    <property type="entry name" value="DNA helicase RuvA subunit, C-terminal domain"/>
    <property type="match status" value="1"/>
</dbReference>
<dbReference type="NCBIfam" id="TIGR00536">
    <property type="entry name" value="hemK_fam"/>
    <property type="match status" value="1"/>
</dbReference>
<dbReference type="InterPro" id="IPR002052">
    <property type="entry name" value="DNA_methylase_N6_adenine_CS"/>
</dbReference>
<dbReference type="NCBIfam" id="TIGR03534">
    <property type="entry name" value="RF_mod_PrmC"/>
    <property type="match status" value="1"/>
</dbReference>
<evidence type="ECO:0000256" key="3">
    <source>
        <dbReference type="ARBA" id="ARBA00022691"/>
    </source>
</evidence>
<dbReference type="InterPro" id="IPR004556">
    <property type="entry name" value="HemK-like"/>
</dbReference>
<dbReference type="InterPro" id="IPR040758">
    <property type="entry name" value="PrmC_N"/>
</dbReference>
<dbReference type="OrthoDB" id="9800643at2"/>
<dbReference type="Proteomes" id="UP000297839">
    <property type="component" value="Unassembled WGS sequence"/>
</dbReference>
<evidence type="ECO:0000313" key="9">
    <source>
        <dbReference type="Proteomes" id="UP000297839"/>
    </source>
</evidence>
<dbReference type="Gene3D" id="3.40.50.150">
    <property type="entry name" value="Vaccinia Virus protein VP39"/>
    <property type="match status" value="1"/>
</dbReference>
<proteinExistence type="inferred from homology"/>
<feature type="domain" description="Methyltransferase small" evidence="6">
    <location>
        <begin position="102"/>
        <end position="187"/>
    </location>
</feature>
<dbReference type="GO" id="GO:0102559">
    <property type="term" value="F:peptide chain release factor N(5)-glutamine methyltransferase activity"/>
    <property type="evidence" value="ECO:0007669"/>
    <property type="project" value="UniProtKB-EC"/>
</dbReference>
<comment type="caution">
    <text evidence="8">The sequence shown here is derived from an EMBL/GenBank/DDBJ whole genome shotgun (WGS) entry which is preliminary data.</text>
</comment>
<dbReference type="CDD" id="cd02440">
    <property type="entry name" value="AdoMet_MTases"/>
    <property type="match status" value="1"/>
</dbReference>
<keyword evidence="2 5" id="KW-0808">Transferase</keyword>
<gene>
    <name evidence="5 8" type="primary">prmC</name>
    <name evidence="8" type="ORF">EZ216_10265</name>
</gene>
<feature type="binding site" evidence="5">
    <location>
        <begin position="181"/>
        <end position="184"/>
    </location>
    <ligand>
        <name>substrate</name>
    </ligand>
</feature>
<feature type="binding site" evidence="5">
    <location>
        <position position="181"/>
    </location>
    <ligand>
        <name>S-adenosyl-L-methionine</name>
        <dbReference type="ChEBI" id="CHEBI:59789"/>
    </ligand>
</feature>
<keyword evidence="9" id="KW-1185">Reference proteome</keyword>
<sequence>MRIDEALREAAVAGVQRLDAQLLMLHVLGRGSGERAWLLANDDAPLDGTVLESFRSLCSRRIAGEPVAYLVEEREFFGLPLRVDARVLVPRPETELLVEWSLEVLQDRAAPQVVDLGTGSGAIALAIAHARRDAPVTATDASEGALQVAAANAQRLGLAVAFRAARWLDGLPGGFDLVVSNPPYIATGDPHLPALSHEPSSALVAGADGLDDLREIVRTAPGHLRAGGWLLLEHGWDQAAAVRGLLQAAGFRDVGSRRDLAGIERCSGGKWLEPG</sequence>
<evidence type="ECO:0000259" key="7">
    <source>
        <dbReference type="Pfam" id="PF17827"/>
    </source>
</evidence>